<dbReference type="PANTHER" id="PTHR12619:SF5">
    <property type="entry name" value="TRANSCRIPTION FACTOR RFX4"/>
    <property type="match status" value="1"/>
</dbReference>
<dbReference type="GO" id="GO:0000978">
    <property type="term" value="F:RNA polymerase II cis-regulatory region sequence-specific DNA binding"/>
    <property type="evidence" value="ECO:0007669"/>
    <property type="project" value="TreeGrafter"/>
</dbReference>
<evidence type="ECO:0000256" key="1">
    <source>
        <dbReference type="ARBA" id="ARBA00023125"/>
    </source>
</evidence>
<dbReference type="InterPro" id="IPR036388">
    <property type="entry name" value="WH-like_DNA-bd_sf"/>
</dbReference>
<dbReference type="Proteomes" id="UP001165063">
    <property type="component" value="Unassembled WGS sequence"/>
</dbReference>
<evidence type="ECO:0000313" key="5">
    <source>
        <dbReference type="Proteomes" id="UP001165063"/>
    </source>
</evidence>
<dbReference type="EMBL" id="BSXU01001526">
    <property type="protein sequence ID" value="GMG28458.1"/>
    <property type="molecule type" value="Genomic_DNA"/>
</dbReference>
<feature type="region of interest" description="Disordered" evidence="2">
    <location>
        <begin position="1"/>
        <end position="30"/>
    </location>
</feature>
<dbReference type="AlphaFoldDB" id="A0A9W6YYK6"/>
<feature type="region of interest" description="Disordered" evidence="2">
    <location>
        <begin position="381"/>
        <end position="412"/>
    </location>
</feature>
<dbReference type="OrthoDB" id="10056949at2759"/>
<dbReference type="Gene3D" id="1.10.10.10">
    <property type="entry name" value="Winged helix-like DNA-binding domain superfamily/Winged helix DNA-binding domain"/>
    <property type="match status" value="1"/>
</dbReference>
<dbReference type="Pfam" id="PF02257">
    <property type="entry name" value="RFX_DNA_binding"/>
    <property type="match status" value="1"/>
</dbReference>
<dbReference type="PANTHER" id="PTHR12619">
    <property type="entry name" value="RFX TRANSCRIPTION FACTOR FAMILY"/>
    <property type="match status" value="1"/>
</dbReference>
<dbReference type="PROSITE" id="PS51526">
    <property type="entry name" value="RFX_DBD"/>
    <property type="match status" value="1"/>
</dbReference>
<dbReference type="InterPro" id="IPR057321">
    <property type="entry name" value="RFX1-4/6/8-like_BCD"/>
</dbReference>
<proteinExistence type="predicted"/>
<evidence type="ECO:0000256" key="2">
    <source>
        <dbReference type="SAM" id="MobiDB-lite"/>
    </source>
</evidence>
<gene>
    <name evidence="4" type="ORF">Amon01_000358300</name>
</gene>
<dbReference type="GO" id="GO:0000981">
    <property type="term" value="F:DNA-binding transcription factor activity, RNA polymerase II-specific"/>
    <property type="evidence" value="ECO:0007669"/>
    <property type="project" value="TreeGrafter"/>
</dbReference>
<dbReference type="InterPro" id="IPR003150">
    <property type="entry name" value="DNA-bd_RFX"/>
</dbReference>
<accession>A0A9W6YYK6</accession>
<reference evidence="4" key="1">
    <citation type="submission" date="2023-04" db="EMBL/GenBank/DDBJ databases">
        <title>Ambrosiozyma monospora NBRC 1965.</title>
        <authorList>
            <person name="Ichikawa N."/>
            <person name="Sato H."/>
            <person name="Tonouchi N."/>
        </authorList>
    </citation>
    <scope>NUCLEOTIDE SEQUENCE</scope>
    <source>
        <strain evidence="4">NBRC 1965</strain>
    </source>
</reference>
<keyword evidence="1" id="KW-0238">DNA-binding</keyword>
<dbReference type="Pfam" id="PF25340">
    <property type="entry name" value="BCD_RFX"/>
    <property type="match status" value="1"/>
</dbReference>
<comment type="caution">
    <text evidence="4">The sequence shown here is derived from an EMBL/GenBank/DDBJ whole genome shotgun (WGS) entry which is preliminary data.</text>
</comment>
<dbReference type="InterPro" id="IPR039779">
    <property type="entry name" value="RFX-like"/>
</dbReference>
<name>A0A9W6YYK6_AMBMO</name>
<dbReference type="InterPro" id="IPR036390">
    <property type="entry name" value="WH_DNA-bd_sf"/>
</dbReference>
<evidence type="ECO:0000313" key="4">
    <source>
        <dbReference type="EMBL" id="GMG28458.1"/>
    </source>
</evidence>
<feature type="compositionally biased region" description="Polar residues" evidence="2">
    <location>
        <begin position="113"/>
        <end position="129"/>
    </location>
</feature>
<feature type="compositionally biased region" description="Polar residues" evidence="2">
    <location>
        <begin position="68"/>
        <end position="97"/>
    </location>
</feature>
<feature type="compositionally biased region" description="Low complexity" evidence="2">
    <location>
        <begin position="392"/>
        <end position="409"/>
    </location>
</feature>
<feature type="domain" description="RFX-type winged-helix" evidence="3">
    <location>
        <begin position="293"/>
        <end position="372"/>
    </location>
</feature>
<dbReference type="SUPFAM" id="SSF46785">
    <property type="entry name" value="Winged helix' DNA-binding domain"/>
    <property type="match status" value="1"/>
</dbReference>
<dbReference type="FunFam" id="1.10.10.10:FF:000422">
    <property type="entry name" value="DNA-binding protein RFX7"/>
    <property type="match status" value="1"/>
</dbReference>
<evidence type="ECO:0000259" key="3">
    <source>
        <dbReference type="PROSITE" id="PS51526"/>
    </source>
</evidence>
<protein>
    <submittedName>
        <fullName evidence="4">Unnamed protein product</fullName>
    </submittedName>
</protein>
<sequence length="726" mass="81578">MMTTIQTSSTTTPSCSNGTTSTKPSTSSSTSLSYFVSSAASGNQMLNTTGVYQQQSLPPFPFSYQQDINMKPYSTGQPPVTLPNLSSSIGPQSNDHLTMTSTSPYQQQQPSTHVTPSQPSMQRPLTPSNIRPLHQGLESGLQSSSMPVFNYPNISRTPPIQQQMPSGGAPLYAQYSTSTVSSSQYTPNSPQIIDKRKTPFFPFPYHSRSQSESLTSLDSADWSGIQDRKRMRRVYDVTDQELLELARKSIEISLDELALPVTMAEKRVDEVSQNSSKHSREIRIAESDKKKQHQIFAMVVLMRSVEADENAVCPRNRIFGKYVSLCKENGVSPLCNASFGKLVKLVFPNLTTRRLGTRGYSRYHYCGIKLIDDHDYEDDLESESPATMASHTPTSSITSQTTQISTQPSKPEDNFLASSLDSQLYPLLKDQSPEFVPPSIEAFIHLYPPELQRTAKTVSIVYSGFCKDTFYCVRYMKIRSLLEGLSNFKFNENEQVSKILSQPQIVPWITECDSKMYKACIKLLTKVAFQNVPETVMYQMSNFVNGLVDTINEMQIPEHIRQAKIKAAKNFIQVCNRLVKLMSLSSGLSQKLSEPLLRSRMMEGWLKVELRKVVERDLIVPEDVKPITLSVLNNQIPKLFQDLQGASADSVIQLITKTLSSVPSNFPTIKAKDFLCYVLNLNSQVMQELFILNTNEFTSWYGLSCWITEFYSYLVQLGGYLRSENA</sequence>
<keyword evidence="5" id="KW-1185">Reference proteome</keyword>
<feature type="compositionally biased region" description="Low complexity" evidence="2">
    <location>
        <begin position="98"/>
        <end position="112"/>
    </location>
</feature>
<organism evidence="4 5">
    <name type="scientific">Ambrosiozyma monospora</name>
    <name type="common">Yeast</name>
    <name type="synonym">Endomycopsis monosporus</name>
    <dbReference type="NCBI Taxonomy" id="43982"/>
    <lineage>
        <taxon>Eukaryota</taxon>
        <taxon>Fungi</taxon>
        <taxon>Dikarya</taxon>
        <taxon>Ascomycota</taxon>
        <taxon>Saccharomycotina</taxon>
        <taxon>Pichiomycetes</taxon>
        <taxon>Pichiales</taxon>
        <taxon>Pichiaceae</taxon>
        <taxon>Ambrosiozyma</taxon>
    </lineage>
</organism>
<feature type="region of interest" description="Disordered" evidence="2">
    <location>
        <begin position="68"/>
        <end position="145"/>
    </location>
</feature>